<evidence type="ECO:0000313" key="2">
    <source>
        <dbReference type="EMBL" id="AHH11192.1"/>
    </source>
</evidence>
<evidence type="ECO:0000256" key="1">
    <source>
        <dbReference type="SAM" id="MobiDB-lite"/>
    </source>
</evidence>
<name>W5SWC7_9SPIR</name>
<reference evidence="2" key="1">
    <citation type="submission" date="2013-04" db="EMBL/GenBank/DDBJ databases">
        <title>Comparative Genomics of Relapsing Fever Spirochetes.</title>
        <authorList>
            <person name="Schwan T.G."/>
            <person name="Raffel S.J."/>
            <person name="Porcella S.F."/>
            <person name="Martens C.A."/>
            <person name="Bruno D.P."/>
            <person name="Ricklefs S.M."/>
            <person name="Barbian K.B."/>
        </authorList>
    </citation>
    <scope>NUCLEOTIDE SEQUENCE</scope>
    <source>
        <strain evidence="2">Co53</strain>
        <plasmid evidence="2">unnamed</plasmid>
    </source>
</reference>
<dbReference type="OrthoDB" id="351350at2"/>
<dbReference type="NCBIfam" id="NF047534">
    <property type="entry name" value="lipo_BTA121_dup"/>
    <property type="match status" value="2"/>
</dbReference>
<geneLocation type="plasmid" evidence="2">
    <name>unnamed</name>
</geneLocation>
<dbReference type="EMBL" id="CP005747">
    <property type="protein sequence ID" value="AHH11192.1"/>
    <property type="molecule type" value="Genomic_DNA"/>
</dbReference>
<dbReference type="RefSeq" id="WP_025408536.1">
    <property type="nucleotide sequence ID" value="NZ_CP005747.1"/>
</dbReference>
<keyword evidence="2" id="KW-0614">Plasmid</keyword>
<protein>
    <submittedName>
        <fullName evidence="2">Uncharacterized protein</fullName>
    </submittedName>
</protein>
<accession>W5SWC7</accession>
<sequence length="364" mass="41988">MKKGNFLNKKNVYMIKIKHRSLLMLLILLSLLFLVISCKLFAAYDRNSGKNLTIIEEDISEENILVRLDKLCSIFGLSETERQVINEVKAIVTNPTIGAHRGGKTYNDLEFYNLLNTLGDLKVKEMVRGILDRKEFRDLDYANTNASIEEVTDLGLKQALQQSLNYKNGLYKEELKELFHNSIDNPDPDVVYKRAVHNKYVSVFADVQRDTQFIKIFIELFKGLLQHELDAVAYMQMCDTTRTSFRFNVLLGELGEQRVRRIIHFYLDVCSAKGRASRAINNITDLERKKDLDMRFKRYVIGYDQYLADAFKPTDADRVYDKMIDAQYINYFNRIEQEALNPTQSQKGGTTNPGTDVGTVQGRT</sequence>
<dbReference type="HOGENOM" id="CLU_020855_2_0_12"/>
<dbReference type="AlphaFoldDB" id="W5SWC7"/>
<proteinExistence type="predicted"/>
<organism evidence="2">
    <name type="scientific">Borrelia coriaceae ATCC 43381</name>
    <dbReference type="NCBI Taxonomy" id="1408429"/>
    <lineage>
        <taxon>Bacteria</taxon>
        <taxon>Pseudomonadati</taxon>
        <taxon>Spirochaetota</taxon>
        <taxon>Spirochaetia</taxon>
        <taxon>Spirochaetales</taxon>
        <taxon>Borreliaceae</taxon>
        <taxon>Borrelia</taxon>
    </lineage>
</organism>
<gene>
    <name evidence="2" type="ORF">BCO_0004300</name>
</gene>
<feature type="compositionally biased region" description="Polar residues" evidence="1">
    <location>
        <begin position="341"/>
        <end position="354"/>
    </location>
</feature>
<feature type="region of interest" description="Disordered" evidence="1">
    <location>
        <begin position="341"/>
        <end position="364"/>
    </location>
</feature>